<evidence type="ECO:0000313" key="10">
    <source>
        <dbReference type="Proteomes" id="UP000054558"/>
    </source>
</evidence>
<dbReference type="EMBL" id="DF237414">
    <property type="protein sequence ID" value="GAQ88860.1"/>
    <property type="molecule type" value="Genomic_DNA"/>
</dbReference>
<dbReference type="Proteomes" id="UP000054558">
    <property type="component" value="Unassembled WGS sequence"/>
</dbReference>
<dbReference type="Gene3D" id="4.10.1060.10">
    <property type="entry name" value="Zinc finger, RanBP2-type"/>
    <property type="match status" value="3"/>
</dbReference>
<name>A0A1Y1ID67_KLENI</name>
<dbReference type="GO" id="GO:0008270">
    <property type="term" value="F:zinc ion binding"/>
    <property type="evidence" value="ECO:0007669"/>
    <property type="project" value="UniProtKB-KW"/>
</dbReference>
<dbReference type="PROSITE" id="PS50199">
    <property type="entry name" value="ZF_RANBP2_2"/>
    <property type="match status" value="3"/>
</dbReference>
<reference evidence="9 10" key="1">
    <citation type="journal article" date="2014" name="Nat. Commun.">
        <title>Klebsormidium flaccidum genome reveals primary factors for plant terrestrial adaptation.</title>
        <authorList>
            <person name="Hori K."/>
            <person name="Maruyama F."/>
            <person name="Fujisawa T."/>
            <person name="Togashi T."/>
            <person name="Yamamoto N."/>
            <person name="Seo M."/>
            <person name="Sato S."/>
            <person name="Yamada T."/>
            <person name="Mori H."/>
            <person name="Tajima N."/>
            <person name="Moriyama T."/>
            <person name="Ikeuchi M."/>
            <person name="Watanabe M."/>
            <person name="Wada H."/>
            <person name="Kobayashi K."/>
            <person name="Saito M."/>
            <person name="Masuda T."/>
            <person name="Sasaki-Sekimoto Y."/>
            <person name="Mashiguchi K."/>
            <person name="Awai K."/>
            <person name="Shimojima M."/>
            <person name="Masuda S."/>
            <person name="Iwai M."/>
            <person name="Nobusawa T."/>
            <person name="Narise T."/>
            <person name="Kondo S."/>
            <person name="Saito H."/>
            <person name="Sato R."/>
            <person name="Murakawa M."/>
            <person name="Ihara Y."/>
            <person name="Oshima-Yamada Y."/>
            <person name="Ohtaka K."/>
            <person name="Satoh M."/>
            <person name="Sonobe K."/>
            <person name="Ishii M."/>
            <person name="Ohtani R."/>
            <person name="Kanamori-Sato M."/>
            <person name="Honoki R."/>
            <person name="Miyazaki D."/>
            <person name="Mochizuki H."/>
            <person name="Umetsu J."/>
            <person name="Higashi K."/>
            <person name="Shibata D."/>
            <person name="Kamiya Y."/>
            <person name="Sato N."/>
            <person name="Nakamura Y."/>
            <person name="Tabata S."/>
            <person name="Ida S."/>
            <person name="Kurokawa K."/>
            <person name="Ohta H."/>
        </authorList>
    </citation>
    <scope>NUCLEOTIDE SEQUENCE [LARGE SCALE GENOMIC DNA]</scope>
    <source>
        <strain evidence="9 10">NIES-2285</strain>
    </source>
</reference>
<dbReference type="FunFam" id="4.10.1060.10:FF:000023">
    <property type="entry name" value="Ran-binding zinc finger protein"/>
    <property type="match status" value="1"/>
</dbReference>
<sequence>MSQSAQIKKAGDWNCPQCTHLNFARRDACQRCQTPRFMADDASGGEGTWGLQYQQGPMGNFAMEQRVGDAVGMASNVRPGDWFCTNPACGAHNFASRQSCFKCMVPKVGGSGDMLVENSKISKQGFKPGDWICSRTNCGEHNFASRAECFRCAGPRAADIDLAI</sequence>
<keyword evidence="4" id="KW-0862">Zinc</keyword>
<keyword evidence="6" id="KW-0539">Nucleus</keyword>
<dbReference type="InterPro" id="IPR034870">
    <property type="entry name" value="TET_fam"/>
</dbReference>
<feature type="domain" description="RanBP2-type" evidence="8">
    <location>
        <begin position="127"/>
        <end position="158"/>
    </location>
</feature>
<dbReference type="SUPFAM" id="SSF90209">
    <property type="entry name" value="Ran binding protein zinc finger-like"/>
    <property type="match status" value="3"/>
</dbReference>
<dbReference type="GO" id="GO:0003712">
    <property type="term" value="F:transcription coregulator activity"/>
    <property type="evidence" value="ECO:0000318"/>
    <property type="project" value="GO_Central"/>
</dbReference>
<feature type="domain" description="RanBP2-type" evidence="8">
    <location>
        <begin position="78"/>
        <end position="109"/>
    </location>
</feature>
<evidence type="ECO:0000259" key="8">
    <source>
        <dbReference type="PROSITE" id="PS50199"/>
    </source>
</evidence>
<evidence type="ECO:0000256" key="2">
    <source>
        <dbReference type="ARBA" id="ARBA00022723"/>
    </source>
</evidence>
<accession>A0A1Y1ID67</accession>
<evidence type="ECO:0000256" key="4">
    <source>
        <dbReference type="ARBA" id="ARBA00022833"/>
    </source>
</evidence>
<keyword evidence="2" id="KW-0479">Metal-binding</keyword>
<dbReference type="PROSITE" id="PS01358">
    <property type="entry name" value="ZF_RANBP2_1"/>
    <property type="match status" value="3"/>
</dbReference>
<dbReference type="OrthoDB" id="448399at2759"/>
<evidence type="ECO:0000256" key="7">
    <source>
        <dbReference type="PROSITE-ProRule" id="PRU00322"/>
    </source>
</evidence>
<protein>
    <recommendedName>
        <fullName evidence="8">RanBP2-type domain-containing protein</fullName>
    </recommendedName>
</protein>
<feature type="domain" description="RanBP2-type" evidence="8">
    <location>
        <begin position="9"/>
        <end position="38"/>
    </location>
</feature>
<evidence type="ECO:0000256" key="6">
    <source>
        <dbReference type="ARBA" id="ARBA00023242"/>
    </source>
</evidence>
<evidence type="ECO:0000256" key="3">
    <source>
        <dbReference type="ARBA" id="ARBA00022771"/>
    </source>
</evidence>
<dbReference type="AlphaFoldDB" id="A0A1Y1ID67"/>
<dbReference type="PANTHER" id="PTHR23238">
    <property type="entry name" value="RNA BINDING PROTEIN"/>
    <property type="match status" value="1"/>
</dbReference>
<dbReference type="InterPro" id="IPR036443">
    <property type="entry name" value="Znf_RanBP2_sf"/>
</dbReference>
<dbReference type="Pfam" id="PF00641">
    <property type="entry name" value="Zn_ribbon_RanBP"/>
    <property type="match status" value="3"/>
</dbReference>
<dbReference type="InterPro" id="IPR001876">
    <property type="entry name" value="Znf_RanBP2"/>
</dbReference>
<keyword evidence="5" id="KW-0694">RNA-binding</keyword>
<gene>
    <name evidence="9" type="ORF">KFL_004650050</name>
</gene>
<evidence type="ECO:0000256" key="1">
    <source>
        <dbReference type="ARBA" id="ARBA00004123"/>
    </source>
</evidence>
<proteinExistence type="predicted"/>
<dbReference type="GO" id="GO:0003723">
    <property type="term" value="F:RNA binding"/>
    <property type="evidence" value="ECO:0000318"/>
    <property type="project" value="GO_Central"/>
</dbReference>
<dbReference type="GO" id="GO:0006355">
    <property type="term" value="P:regulation of DNA-templated transcription"/>
    <property type="evidence" value="ECO:0007669"/>
    <property type="project" value="InterPro"/>
</dbReference>
<dbReference type="GO" id="GO:0005634">
    <property type="term" value="C:nucleus"/>
    <property type="evidence" value="ECO:0000318"/>
    <property type="project" value="GO_Central"/>
</dbReference>
<dbReference type="OMA" id="NIGNCGA"/>
<evidence type="ECO:0000256" key="5">
    <source>
        <dbReference type="ARBA" id="ARBA00022884"/>
    </source>
</evidence>
<dbReference type="SMART" id="SM00547">
    <property type="entry name" value="ZnF_RBZ"/>
    <property type="match status" value="3"/>
</dbReference>
<comment type="subcellular location">
    <subcellularLocation>
        <location evidence="1">Nucleus</location>
    </subcellularLocation>
</comment>
<keyword evidence="3 7" id="KW-0863">Zinc-finger</keyword>
<evidence type="ECO:0000313" key="9">
    <source>
        <dbReference type="EMBL" id="GAQ88860.1"/>
    </source>
</evidence>
<organism evidence="9 10">
    <name type="scientific">Klebsormidium nitens</name>
    <name type="common">Green alga</name>
    <name type="synonym">Ulothrix nitens</name>
    <dbReference type="NCBI Taxonomy" id="105231"/>
    <lineage>
        <taxon>Eukaryota</taxon>
        <taxon>Viridiplantae</taxon>
        <taxon>Streptophyta</taxon>
        <taxon>Klebsormidiophyceae</taxon>
        <taxon>Klebsormidiales</taxon>
        <taxon>Klebsormidiaceae</taxon>
        <taxon>Klebsormidium</taxon>
    </lineage>
</organism>
<keyword evidence="10" id="KW-1185">Reference proteome</keyword>
<dbReference type="STRING" id="105231.A0A1Y1ID67"/>